<comment type="function">
    <text evidence="8">Component of the signal peptidase complex (SPC) which catalyzes the cleavage of N-terminal signal sequences from nascent proteins as they are translocated into the lumen of the endoplasmic reticulum. Dispensable for SPC enzymatic activity.</text>
</comment>
<evidence type="ECO:0000256" key="9">
    <source>
        <dbReference type="SAM" id="Phobius"/>
    </source>
</evidence>
<sequence length="112" mass="12342">MELLKPLFESGRIDFQGQDLAGSLATALLALSATVSLGVGFLQKTLSMTFYVYAIGVLLTYLVVLPAWPFFKRNQVNWLPRRTIGAPALVDSPNQPLSRKTLVEDVSDDNDE</sequence>
<dbReference type="GO" id="GO:0006465">
    <property type="term" value="P:signal peptide processing"/>
    <property type="evidence" value="ECO:0007669"/>
    <property type="project" value="InterPro"/>
</dbReference>
<evidence type="ECO:0000256" key="7">
    <source>
        <dbReference type="ARBA" id="ARBA00023136"/>
    </source>
</evidence>
<evidence type="ECO:0000256" key="2">
    <source>
        <dbReference type="ARBA" id="ARBA00005245"/>
    </source>
</evidence>
<dbReference type="Proteomes" id="UP001145021">
    <property type="component" value="Unassembled WGS sequence"/>
</dbReference>
<evidence type="ECO:0000256" key="5">
    <source>
        <dbReference type="ARBA" id="ARBA00022824"/>
    </source>
</evidence>
<evidence type="ECO:0000256" key="3">
    <source>
        <dbReference type="ARBA" id="ARBA00017059"/>
    </source>
</evidence>
<keyword evidence="11" id="KW-1185">Reference proteome</keyword>
<keyword evidence="6 9" id="KW-1133">Transmembrane helix</keyword>
<evidence type="ECO:0000256" key="1">
    <source>
        <dbReference type="ARBA" id="ARBA00004477"/>
    </source>
</evidence>
<keyword evidence="5" id="KW-0256">Endoplasmic reticulum</keyword>
<evidence type="ECO:0000256" key="4">
    <source>
        <dbReference type="ARBA" id="ARBA00022692"/>
    </source>
</evidence>
<comment type="similarity">
    <text evidence="2">Belongs to the SPCS1 family.</text>
</comment>
<dbReference type="AlphaFoldDB" id="A0A9W7XK66"/>
<reference evidence="10" key="1">
    <citation type="submission" date="2022-07" db="EMBL/GenBank/DDBJ databases">
        <title>Phylogenomic reconstructions and comparative analyses of Kickxellomycotina fungi.</title>
        <authorList>
            <person name="Reynolds N.K."/>
            <person name="Stajich J.E."/>
            <person name="Barry K."/>
            <person name="Grigoriev I.V."/>
            <person name="Crous P."/>
            <person name="Smith M.E."/>
        </authorList>
    </citation>
    <scope>NUCLEOTIDE SEQUENCE</scope>
    <source>
        <strain evidence="10">NBRC 105413</strain>
    </source>
</reference>
<dbReference type="EMBL" id="JANBOH010000168">
    <property type="protein sequence ID" value="KAJ1644398.1"/>
    <property type="molecule type" value="Genomic_DNA"/>
</dbReference>
<feature type="transmembrane region" description="Helical" evidence="9">
    <location>
        <begin position="20"/>
        <end position="42"/>
    </location>
</feature>
<comment type="subcellular location">
    <subcellularLocation>
        <location evidence="1">Endoplasmic reticulum membrane</location>
        <topology evidence="1">Multi-pass membrane protein</topology>
    </subcellularLocation>
</comment>
<dbReference type="InterPro" id="IPR009542">
    <property type="entry name" value="Spc1/SPCS1"/>
</dbReference>
<evidence type="ECO:0000313" key="10">
    <source>
        <dbReference type="EMBL" id="KAJ1644398.1"/>
    </source>
</evidence>
<comment type="caution">
    <text evidence="10">The sequence shown here is derived from an EMBL/GenBank/DDBJ whole genome shotgun (WGS) entry which is preliminary data.</text>
</comment>
<accession>A0A9W7XK66</accession>
<dbReference type="Pfam" id="PF06645">
    <property type="entry name" value="SPC12"/>
    <property type="match status" value="1"/>
</dbReference>
<keyword evidence="7 9" id="KW-0472">Membrane</keyword>
<organism evidence="10 11">
    <name type="scientific">Coemansia asiatica</name>
    <dbReference type="NCBI Taxonomy" id="1052880"/>
    <lineage>
        <taxon>Eukaryota</taxon>
        <taxon>Fungi</taxon>
        <taxon>Fungi incertae sedis</taxon>
        <taxon>Zoopagomycota</taxon>
        <taxon>Kickxellomycotina</taxon>
        <taxon>Kickxellomycetes</taxon>
        <taxon>Kickxellales</taxon>
        <taxon>Kickxellaceae</taxon>
        <taxon>Coemansia</taxon>
    </lineage>
</organism>
<dbReference type="GO" id="GO:0005787">
    <property type="term" value="C:signal peptidase complex"/>
    <property type="evidence" value="ECO:0007669"/>
    <property type="project" value="InterPro"/>
</dbReference>
<evidence type="ECO:0000256" key="6">
    <source>
        <dbReference type="ARBA" id="ARBA00022989"/>
    </source>
</evidence>
<proteinExistence type="inferred from homology"/>
<keyword evidence="4 9" id="KW-0812">Transmembrane</keyword>
<dbReference type="GO" id="GO:0045047">
    <property type="term" value="P:protein targeting to ER"/>
    <property type="evidence" value="ECO:0007669"/>
    <property type="project" value="TreeGrafter"/>
</dbReference>
<evidence type="ECO:0000256" key="8">
    <source>
        <dbReference type="ARBA" id="ARBA00045204"/>
    </source>
</evidence>
<name>A0A9W7XK66_9FUNG</name>
<feature type="transmembrane region" description="Helical" evidence="9">
    <location>
        <begin position="48"/>
        <end position="71"/>
    </location>
</feature>
<dbReference type="PANTHER" id="PTHR13202:SF0">
    <property type="entry name" value="SIGNAL PEPTIDASE COMPLEX SUBUNIT 1"/>
    <property type="match status" value="1"/>
</dbReference>
<evidence type="ECO:0000313" key="11">
    <source>
        <dbReference type="Proteomes" id="UP001145021"/>
    </source>
</evidence>
<dbReference type="PANTHER" id="PTHR13202">
    <property type="entry name" value="MICROSOMAL SIGNAL PEPTIDASE 12 KDA SUBUNIT"/>
    <property type="match status" value="1"/>
</dbReference>
<protein>
    <recommendedName>
        <fullName evidence="3">Signal peptidase complex subunit 1</fullName>
    </recommendedName>
</protein>
<gene>
    <name evidence="10" type="ORF">LPJ64_003918</name>
</gene>